<sequence length="73" mass="7857">MGTRRRRRARRGCALPGDLGIDARLPRVPAARAPGNEGAVVGVQEEEDGVVDWSRHRGIGTSFLSTAFSPPFV</sequence>
<dbReference type="EMBL" id="JAAALK010000282">
    <property type="protein sequence ID" value="KAG8079888.1"/>
    <property type="molecule type" value="Genomic_DNA"/>
</dbReference>
<evidence type="ECO:0000313" key="1">
    <source>
        <dbReference type="EMBL" id="KAG8079888.1"/>
    </source>
</evidence>
<evidence type="ECO:0000313" key="2">
    <source>
        <dbReference type="Proteomes" id="UP000729402"/>
    </source>
</evidence>
<dbReference type="Proteomes" id="UP000729402">
    <property type="component" value="Unassembled WGS sequence"/>
</dbReference>
<name>A0A8J5STS4_ZIZPA</name>
<reference evidence="1" key="2">
    <citation type="submission" date="2021-02" db="EMBL/GenBank/DDBJ databases">
        <authorList>
            <person name="Kimball J.A."/>
            <person name="Haas M.W."/>
            <person name="Macchietto M."/>
            <person name="Kono T."/>
            <person name="Duquette J."/>
            <person name="Shao M."/>
        </authorList>
    </citation>
    <scope>NUCLEOTIDE SEQUENCE</scope>
    <source>
        <tissue evidence="1">Fresh leaf tissue</tissue>
    </source>
</reference>
<gene>
    <name evidence="1" type="ORF">GUJ93_ZPchr0007g4353</name>
</gene>
<proteinExistence type="predicted"/>
<reference evidence="1" key="1">
    <citation type="journal article" date="2021" name="bioRxiv">
        <title>Whole Genome Assembly and Annotation of Northern Wild Rice, Zizania palustris L., Supports a Whole Genome Duplication in the Zizania Genus.</title>
        <authorList>
            <person name="Haas M."/>
            <person name="Kono T."/>
            <person name="Macchietto M."/>
            <person name="Millas R."/>
            <person name="McGilp L."/>
            <person name="Shao M."/>
            <person name="Duquette J."/>
            <person name="Hirsch C.N."/>
            <person name="Kimball J."/>
        </authorList>
    </citation>
    <scope>NUCLEOTIDE SEQUENCE</scope>
    <source>
        <tissue evidence="1">Fresh leaf tissue</tissue>
    </source>
</reference>
<accession>A0A8J5STS4</accession>
<dbReference type="AlphaFoldDB" id="A0A8J5STS4"/>
<organism evidence="1 2">
    <name type="scientific">Zizania palustris</name>
    <name type="common">Northern wild rice</name>
    <dbReference type="NCBI Taxonomy" id="103762"/>
    <lineage>
        <taxon>Eukaryota</taxon>
        <taxon>Viridiplantae</taxon>
        <taxon>Streptophyta</taxon>
        <taxon>Embryophyta</taxon>
        <taxon>Tracheophyta</taxon>
        <taxon>Spermatophyta</taxon>
        <taxon>Magnoliopsida</taxon>
        <taxon>Liliopsida</taxon>
        <taxon>Poales</taxon>
        <taxon>Poaceae</taxon>
        <taxon>BOP clade</taxon>
        <taxon>Oryzoideae</taxon>
        <taxon>Oryzeae</taxon>
        <taxon>Zizaniinae</taxon>
        <taxon>Zizania</taxon>
    </lineage>
</organism>
<protein>
    <submittedName>
        <fullName evidence="1">Uncharacterized protein</fullName>
    </submittedName>
</protein>
<keyword evidence="2" id="KW-1185">Reference proteome</keyword>
<comment type="caution">
    <text evidence="1">The sequence shown here is derived from an EMBL/GenBank/DDBJ whole genome shotgun (WGS) entry which is preliminary data.</text>
</comment>